<evidence type="ECO:0000256" key="2">
    <source>
        <dbReference type="ARBA" id="ARBA00022603"/>
    </source>
</evidence>
<dbReference type="GeneID" id="9346155"/>
<keyword evidence="7" id="KW-1185">Reference proteome</keyword>
<dbReference type="PANTHER" id="PTHR42786:SF2">
    <property type="entry name" value="TRNA (CYTIDINE_URIDINE-2'-O-)-METHYLTRANSFERASE TRMJ"/>
    <property type="match status" value="1"/>
</dbReference>
<dbReference type="AlphaFoldDB" id="D7E8A4"/>
<dbReference type="GO" id="GO:0002128">
    <property type="term" value="P:tRNA nucleoside ribose methylation"/>
    <property type="evidence" value="ECO:0007669"/>
    <property type="project" value="TreeGrafter"/>
</dbReference>
<dbReference type="PANTHER" id="PTHR42786">
    <property type="entry name" value="TRNA/RRNA METHYLTRANSFERASE"/>
    <property type="match status" value="1"/>
</dbReference>
<proteinExistence type="inferred from homology"/>
<evidence type="ECO:0000259" key="5">
    <source>
        <dbReference type="Pfam" id="PF00588"/>
    </source>
</evidence>
<dbReference type="PIRSF" id="PIRSF004808">
    <property type="entry name" value="LasT"/>
    <property type="match status" value="1"/>
</dbReference>
<feature type="domain" description="tRNA/rRNA methyltransferase SpoU type" evidence="5">
    <location>
        <begin position="5"/>
        <end position="156"/>
    </location>
</feature>
<keyword evidence="4" id="KW-0949">S-adenosyl-L-methionine</keyword>
<dbReference type="KEGG" id="mev:Metev_0534"/>
<dbReference type="GO" id="GO:0005829">
    <property type="term" value="C:cytosol"/>
    <property type="evidence" value="ECO:0007669"/>
    <property type="project" value="TreeGrafter"/>
</dbReference>
<name>D7E8A4_METEZ</name>
<dbReference type="RefSeq" id="WP_013194014.1">
    <property type="nucleotide sequence ID" value="NC_014253.1"/>
</dbReference>
<evidence type="ECO:0000313" key="6">
    <source>
        <dbReference type="EMBL" id="ADI73446.1"/>
    </source>
</evidence>
<dbReference type="CDD" id="cd18093">
    <property type="entry name" value="SpoU-like_TrmJ"/>
    <property type="match status" value="1"/>
</dbReference>
<dbReference type="HOGENOM" id="CLU_056931_3_0_2"/>
<protein>
    <submittedName>
        <fullName evidence="6">RNA methyltransferase, TrmH family, group 1</fullName>
    </submittedName>
</protein>
<dbReference type="STRING" id="644295.Metev_0534"/>
<keyword evidence="2 6" id="KW-0489">Methyltransferase</keyword>
<dbReference type="Proteomes" id="UP000000391">
    <property type="component" value="Chromosome"/>
</dbReference>
<dbReference type="NCBIfam" id="TIGR00050">
    <property type="entry name" value="rRNA_methyl_1"/>
    <property type="match status" value="1"/>
</dbReference>
<dbReference type="Gene3D" id="3.40.1280.10">
    <property type="match status" value="1"/>
</dbReference>
<dbReference type="GO" id="GO:0003723">
    <property type="term" value="F:RNA binding"/>
    <property type="evidence" value="ECO:0007669"/>
    <property type="project" value="InterPro"/>
</dbReference>
<sequence length="232" mass="26345">MVLQIKIVLVEPLYQGNVGSIARVMKNFGLCELVLVNPCKLKGEARAMSSHARDILENAKVTNTFKEAVKDASLVVGTTGMTSSKDDEHIRNPSYTPKELKNRLEGMDGKVAILFGREDNGFTNDELRLCDMIVHIPANEEYPIMNISHSAAVIFYELSNIQSGEKPFADPFDLKLLHNHLNELLKQLEYPSHKKDKTLLMFRRVFGRAQLTNREVQTLRGVLRIIQRRIKN</sequence>
<dbReference type="EMBL" id="CP002069">
    <property type="protein sequence ID" value="ADI73446.1"/>
    <property type="molecule type" value="Genomic_DNA"/>
</dbReference>
<keyword evidence="3 6" id="KW-0808">Transferase</keyword>
<dbReference type="Gene3D" id="1.10.8.590">
    <property type="match status" value="1"/>
</dbReference>
<comment type="similarity">
    <text evidence="1">Belongs to the class IV-like SAM-binding methyltransferase superfamily. RNA methyltransferase TrmH family.</text>
</comment>
<reference evidence="6 7" key="1">
    <citation type="submission" date="2010-06" db="EMBL/GenBank/DDBJ databases">
        <title>Complete sequence chromosome of Methanohalobium evestigatum Z-7303.</title>
        <authorList>
            <consortium name="US DOE Joint Genome Institute"/>
            <person name="Lucas S."/>
            <person name="Copeland A."/>
            <person name="Lapidus A."/>
            <person name="Cheng J.-F."/>
            <person name="Bruce D."/>
            <person name="Goodwin L."/>
            <person name="Pitluck S."/>
            <person name="Saunders E."/>
            <person name="Detter J.C."/>
            <person name="Han C."/>
            <person name="Tapia R."/>
            <person name="Land M."/>
            <person name="Hauser L."/>
            <person name="Kyrpides N."/>
            <person name="Mikhailova N."/>
            <person name="Sieprawska-Lupa M."/>
            <person name="Whitman W.B."/>
            <person name="Anderson I."/>
            <person name="Woyke T."/>
        </authorList>
    </citation>
    <scope>NUCLEOTIDE SEQUENCE [LARGE SCALE GENOMIC DNA]</scope>
    <source>
        <strain evidence="7">ATCC BAA-1072 / DSM 3721 / NBRC 107634 / OCM 161 / Z-7303</strain>
    </source>
</reference>
<dbReference type="InterPro" id="IPR029026">
    <property type="entry name" value="tRNA_m1G_MTases_N"/>
</dbReference>
<organism evidence="6 7">
    <name type="scientific">Methanohalobium evestigatum (strain ATCC BAA-1072 / DSM 3721 / NBRC 107634 / OCM 161 / Z-7303)</name>
    <dbReference type="NCBI Taxonomy" id="644295"/>
    <lineage>
        <taxon>Archaea</taxon>
        <taxon>Methanobacteriati</taxon>
        <taxon>Methanobacteriota</taxon>
        <taxon>Stenosarchaea group</taxon>
        <taxon>Methanomicrobia</taxon>
        <taxon>Methanosarcinales</taxon>
        <taxon>Methanosarcinaceae</taxon>
        <taxon>Methanohalobium</taxon>
    </lineage>
</organism>
<evidence type="ECO:0000256" key="4">
    <source>
        <dbReference type="ARBA" id="ARBA00022691"/>
    </source>
</evidence>
<dbReference type="Pfam" id="PF00588">
    <property type="entry name" value="SpoU_methylase"/>
    <property type="match status" value="1"/>
</dbReference>
<dbReference type="InterPro" id="IPR029028">
    <property type="entry name" value="Alpha/beta_knot_MTases"/>
</dbReference>
<accession>D7E8A4</accession>
<evidence type="ECO:0000313" key="7">
    <source>
        <dbReference type="Proteomes" id="UP000000391"/>
    </source>
</evidence>
<dbReference type="InterPro" id="IPR004384">
    <property type="entry name" value="RNA_MeTrfase_TrmJ/LasT"/>
</dbReference>
<dbReference type="InterPro" id="IPR001537">
    <property type="entry name" value="SpoU_MeTrfase"/>
</dbReference>
<evidence type="ECO:0000256" key="3">
    <source>
        <dbReference type="ARBA" id="ARBA00022679"/>
    </source>
</evidence>
<evidence type="ECO:0000256" key="1">
    <source>
        <dbReference type="ARBA" id="ARBA00007228"/>
    </source>
</evidence>
<dbReference type="OrthoDB" id="372184at2157"/>
<dbReference type="GO" id="GO:0008173">
    <property type="term" value="F:RNA methyltransferase activity"/>
    <property type="evidence" value="ECO:0007669"/>
    <property type="project" value="InterPro"/>
</dbReference>
<dbReference type="SUPFAM" id="SSF75217">
    <property type="entry name" value="alpha/beta knot"/>
    <property type="match status" value="1"/>
</dbReference>
<gene>
    <name evidence="6" type="ordered locus">Metev_0534</name>
</gene>